<reference evidence="17" key="1">
    <citation type="submission" date="2021-01" db="EMBL/GenBank/DDBJ databases">
        <authorList>
            <person name="Li R."/>
            <person name="Bekaert M."/>
        </authorList>
    </citation>
    <scope>NUCLEOTIDE SEQUENCE</scope>
    <source>
        <strain evidence="17">Farmed</strain>
    </source>
</reference>
<dbReference type="FunFam" id="1.10.510.10:FF:000190">
    <property type="entry name" value="Proto-oncogene tyrosine-protein kinase receptor Ret"/>
    <property type="match status" value="1"/>
</dbReference>
<dbReference type="Gene3D" id="2.170.300.10">
    <property type="entry name" value="Tie2 ligand-binding domain superfamily"/>
    <property type="match status" value="1"/>
</dbReference>
<dbReference type="SMART" id="SM00219">
    <property type="entry name" value="TyrKc"/>
    <property type="match status" value="1"/>
</dbReference>
<evidence type="ECO:0000256" key="9">
    <source>
        <dbReference type="ARBA" id="ARBA00022989"/>
    </source>
</evidence>
<dbReference type="Pfam" id="PF07714">
    <property type="entry name" value="PK_Tyr_Ser-Thr"/>
    <property type="match status" value="1"/>
</dbReference>
<dbReference type="PROSITE" id="PS50011">
    <property type="entry name" value="PROTEIN_KINASE_DOM"/>
    <property type="match status" value="1"/>
</dbReference>
<dbReference type="InterPro" id="IPR050122">
    <property type="entry name" value="RTK"/>
</dbReference>
<evidence type="ECO:0000256" key="2">
    <source>
        <dbReference type="ARBA" id="ARBA00011902"/>
    </source>
</evidence>
<dbReference type="PANTHER" id="PTHR24416:SF613">
    <property type="entry name" value="RECEPTOR PROTEIN-TYROSINE KINASE"/>
    <property type="match status" value="1"/>
</dbReference>
<dbReference type="GO" id="GO:0043235">
    <property type="term" value="C:receptor complex"/>
    <property type="evidence" value="ECO:0007669"/>
    <property type="project" value="TreeGrafter"/>
</dbReference>
<dbReference type="CDD" id="cd00192">
    <property type="entry name" value="PTKc"/>
    <property type="match status" value="1"/>
</dbReference>
<gene>
    <name evidence="17" type="ORF">SPHA_15418</name>
</gene>
<dbReference type="Gene3D" id="3.30.200.20">
    <property type="entry name" value="Phosphorylase Kinase, domain 1"/>
    <property type="match status" value="1"/>
</dbReference>
<dbReference type="InterPro" id="IPR011009">
    <property type="entry name" value="Kinase-like_dom_sf"/>
</dbReference>
<dbReference type="PRINTS" id="PR00109">
    <property type="entry name" value="TYRKINASE"/>
</dbReference>
<keyword evidence="11" id="KW-0829">Tyrosine-protein kinase</keyword>
<keyword evidence="3 17" id="KW-0808">Transferase</keyword>
<keyword evidence="12" id="KW-0325">Glycoprotein</keyword>
<keyword evidence="6 14" id="KW-0547">Nucleotide-binding</keyword>
<evidence type="ECO:0000256" key="3">
    <source>
        <dbReference type="ARBA" id="ARBA00022679"/>
    </source>
</evidence>
<keyword evidence="18" id="KW-1185">Reference proteome</keyword>
<keyword evidence="7" id="KW-0418">Kinase</keyword>
<dbReference type="InterPro" id="IPR001245">
    <property type="entry name" value="Ser-Thr/Tyr_kinase_cat_dom"/>
</dbReference>
<dbReference type="GO" id="GO:0005524">
    <property type="term" value="F:ATP binding"/>
    <property type="evidence" value="ECO:0007669"/>
    <property type="project" value="UniProtKB-UniRule"/>
</dbReference>
<evidence type="ECO:0000256" key="1">
    <source>
        <dbReference type="ARBA" id="ARBA00004479"/>
    </source>
</evidence>
<feature type="transmembrane region" description="Helical" evidence="15">
    <location>
        <begin position="302"/>
        <end position="325"/>
    </location>
</feature>
<dbReference type="SUPFAM" id="SSF56112">
    <property type="entry name" value="Protein kinase-like (PK-like)"/>
    <property type="match status" value="1"/>
</dbReference>
<name>A0A812BER0_ACAPH</name>
<dbReference type="GO" id="GO:0005886">
    <property type="term" value="C:plasma membrane"/>
    <property type="evidence" value="ECO:0007669"/>
    <property type="project" value="TreeGrafter"/>
</dbReference>
<evidence type="ECO:0000256" key="15">
    <source>
        <dbReference type="SAM" id="Phobius"/>
    </source>
</evidence>
<evidence type="ECO:0000256" key="11">
    <source>
        <dbReference type="ARBA" id="ARBA00023137"/>
    </source>
</evidence>
<dbReference type="OrthoDB" id="4062651at2759"/>
<evidence type="ECO:0000256" key="14">
    <source>
        <dbReference type="PROSITE-ProRule" id="PRU10141"/>
    </source>
</evidence>
<dbReference type="PROSITE" id="PS00107">
    <property type="entry name" value="PROTEIN_KINASE_ATP"/>
    <property type="match status" value="1"/>
</dbReference>
<evidence type="ECO:0000256" key="8">
    <source>
        <dbReference type="ARBA" id="ARBA00022840"/>
    </source>
</evidence>
<dbReference type="InterPro" id="IPR020635">
    <property type="entry name" value="Tyr_kinase_cat_dom"/>
</dbReference>
<accession>A0A812BER0</accession>
<dbReference type="InterPro" id="IPR008266">
    <property type="entry name" value="Tyr_kinase_AS"/>
</dbReference>
<keyword evidence="4 15" id="KW-0812">Transmembrane</keyword>
<feature type="domain" description="Protein kinase" evidence="16">
    <location>
        <begin position="371"/>
        <end position="649"/>
    </location>
</feature>
<dbReference type="PANTHER" id="PTHR24416">
    <property type="entry name" value="TYROSINE-PROTEIN KINASE RECEPTOR"/>
    <property type="match status" value="1"/>
</dbReference>
<dbReference type="GO" id="GO:0007169">
    <property type="term" value="P:cell surface receptor protein tyrosine kinase signaling pathway"/>
    <property type="evidence" value="ECO:0007669"/>
    <property type="project" value="TreeGrafter"/>
</dbReference>
<comment type="catalytic activity">
    <reaction evidence="13">
        <text>L-tyrosyl-[protein] + ATP = O-phospho-L-tyrosyl-[protein] + ADP + H(+)</text>
        <dbReference type="Rhea" id="RHEA:10596"/>
        <dbReference type="Rhea" id="RHEA-COMP:10136"/>
        <dbReference type="Rhea" id="RHEA-COMP:20101"/>
        <dbReference type="ChEBI" id="CHEBI:15378"/>
        <dbReference type="ChEBI" id="CHEBI:30616"/>
        <dbReference type="ChEBI" id="CHEBI:46858"/>
        <dbReference type="ChEBI" id="CHEBI:61978"/>
        <dbReference type="ChEBI" id="CHEBI:456216"/>
        <dbReference type="EC" id="2.7.10.1"/>
    </reaction>
</comment>
<dbReference type="EC" id="2.7.10.1" evidence="2"/>
<evidence type="ECO:0000313" key="18">
    <source>
        <dbReference type="Proteomes" id="UP000597762"/>
    </source>
</evidence>
<evidence type="ECO:0000256" key="7">
    <source>
        <dbReference type="ARBA" id="ARBA00022777"/>
    </source>
</evidence>
<dbReference type="Gene3D" id="1.10.510.10">
    <property type="entry name" value="Transferase(Phosphotransferase) domain 1"/>
    <property type="match status" value="1"/>
</dbReference>
<dbReference type="AlphaFoldDB" id="A0A812BER0"/>
<comment type="subcellular location">
    <subcellularLocation>
        <location evidence="1">Membrane</location>
        <topology evidence="1">Single-pass type I membrane protein</topology>
    </subcellularLocation>
</comment>
<evidence type="ECO:0000259" key="16">
    <source>
        <dbReference type="PROSITE" id="PS50011"/>
    </source>
</evidence>
<protein>
    <recommendedName>
        <fullName evidence="2">receptor protein-tyrosine kinase</fullName>
        <ecNumber evidence="2">2.7.10.1</ecNumber>
    </recommendedName>
</protein>
<evidence type="ECO:0000256" key="12">
    <source>
        <dbReference type="ARBA" id="ARBA00023180"/>
    </source>
</evidence>
<keyword evidence="8 14" id="KW-0067">ATP-binding</keyword>
<feature type="binding site" evidence="14">
    <location>
        <position position="398"/>
    </location>
    <ligand>
        <name>ATP</name>
        <dbReference type="ChEBI" id="CHEBI:30616"/>
    </ligand>
</feature>
<sequence>MFDTFGTHRGDAAIITCHGANCEPDWCRFCQVDCNTQTKTCIGGCKAGYNGTRCDKECDAFKYGPNCISACGHCYNDISCDRFTGFCKNGCVVGWTGERCDKACESYTYGLKCKYKCGNCHADQPCHVATGECSGGCREGWYGSKCDKDCKNCENGICNVNTGICPNGCRPGWWGPFCQKKCIRGKCSKPLCNHSLGGCNETVNKSNNGRSTSSVRSELFFPKGTEVEQLCPSGWRGKNCKDRCEPGTYGYNCNNTCQYCRGPSNCDHVTGDCRFGCQAGWTGPQCDKVMVFRNANSRMSTIVPILGVSVGVLITALSVMIIYFICPRPRCPTVSSPFCRLDQVQTPRNLEERVYERMQRGRYELSRSDLILTSELLGHGHFGQVTKGYVKNIPVAVKSLKENASEKDKQDFMNELNILKKVGYHRNVVCLVGACHIHGILYVALEYAMYGDLRSYLRRSRKEKGSIYTNSGLPVINLNQCMLLQLALDVATGLAHLADRQIIHRDVAARNILLGENLVAKVADFGLSKNDDTYVKVSNTRVPVRWMAIESLFNNVYTVQSDVWSFGVLMWEIVTLGGTPFAGIDTQDLVNRLREGFRMKRPAQCDAALYSIMLKCWHVDPAKRPTFPVLCRQLQRLIEDSQVSSHVYIEIYH</sequence>
<evidence type="ECO:0000256" key="5">
    <source>
        <dbReference type="ARBA" id="ARBA00022729"/>
    </source>
</evidence>
<evidence type="ECO:0000256" key="6">
    <source>
        <dbReference type="ARBA" id="ARBA00022741"/>
    </source>
</evidence>
<keyword evidence="10 15" id="KW-0472">Membrane</keyword>
<keyword evidence="9 15" id="KW-1133">Transmembrane helix</keyword>
<proteinExistence type="predicted"/>
<evidence type="ECO:0000256" key="4">
    <source>
        <dbReference type="ARBA" id="ARBA00022692"/>
    </source>
</evidence>
<dbReference type="InterPro" id="IPR000719">
    <property type="entry name" value="Prot_kinase_dom"/>
</dbReference>
<dbReference type="PROSITE" id="PS00109">
    <property type="entry name" value="PROTEIN_KINASE_TYR"/>
    <property type="match status" value="1"/>
</dbReference>
<keyword evidence="5" id="KW-0732">Signal</keyword>
<comment type="caution">
    <text evidence="17">The sequence shown here is derived from an EMBL/GenBank/DDBJ whole genome shotgun (WGS) entry which is preliminary data.</text>
</comment>
<dbReference type="GO" id="GO:0004714">
    <property type="term" value="F:transmembrane receptor protein tyrosine kinase activity"/>
    <property type="evidence" value="ECO:0007669"/>
    <property type="project" value="UniProtKB-EC"/>
</dbReference>
<dbReference type="InterPro" id="IPR017441">
    <property type="entry name" value="Protein_kinase_ATP_BS"/>
</dbReference>
<dbReference type="EMBL" id="CAHIKZ030000535">
    <property type="protein sequence ID" value="CAE1178803.1"/>
    <property type="molecule type" value="Genomic_DNA"/>
</dbReference>
<evidence type="ECO:0000256" key="13">
    <source>
        <dbReference type="ARBA" id="ARBA00051243"/>
    </source>
</evidence>
<organism evidence="17 18">
    <name type="scientific">Acanthosepion pharaonis</name>
    <name type="common">Pharaoh cuttlefish</name>
    <name type="synonym">Sepia pharaonis</name>
    <dbReference type="NCBI Taxonomy" id="158019"/>
    <lineage>
        <taxon>Eukaryota</taxon>
        <taxon>Metazoa</taxon>
        <taxon>Spiralia</taxon>
        <taxon>Lophotrochozoa</taxon>
        <taxon>Mollusca</taxon>
        <taxon>Cephalopoda</taxon>
        <taxon>Coleoidea</taxon>
        <taxon>Decapodiformes</taxon>
        <taxon>Sepiida</taxon>
        <taxon>Sepiina</taxon>
        <taxon>Sepiidae</taxon>
        <taxon>Acanthosepion</taxon>
    </lineage>
</organism>
<dbReference type="Proteomes" id="UP000597762">
    <property type="component" value="Unassembled WGS sequence"/>
</dbReference>
<evidence type="ECO:0000313" key="17">
    <source>
        <dbReference type="EMBL" id="CAE1178803.1"/>
    </source>
</evidence>
<evidence type="ECO:0000256" key="10">
    <source>
        <dbReference type="ARBA" id="ARBA00023136"/>
    </source>
</evidence>